<evidence type="ECO:0000259" key="1">
    <source>
        <dbReference type="Pfam" id="PF10138"/>
    </source>
</evidence>
<keyword evidence="3" id="KW-1185">Reference proteome</keyword>
<dbReference type="EMBL" id="QQNA01000365">
    <property type="protein sequence ID" value="RDG32423.1"/>
    <property type="molecule type" value="Genomic_DNA"/>
</dbReference>
<dbReference type="InterPro" id="IPR036465">
    <property type="entry name" value="vWFA_dom_sf"/>
</dbReference>
<dbReference type="RefSeq" id="WP_147286184.1">
    <property type="nucleotide sequence ID" value="NZ_QQNA01000365.1"/>
</dbReference>
<dbReference type="AlphaFoldDB" id="A0A370AXR5"/>
<dbReference type="Proteomes" id="UP000253741">
    <property type="component" value="Unassembled WGS sequence"/>
</dbReference>
<proteinExistence type="predicted"/>
<organism evidence="2 3">
    <name type="scientific">Streptomyces corynorhini</name>
    <dbReference type="NCBI Taxonomy" id="2282652"/>
    <lineage>
        <taxon>Bacteria</taxon>
        <taxon>Bacillati</taxon>
        <taxon>Actinomycetota</taxon>
        <taxon>Actinomycetes</taxon>
        <taxon>Kitasatosporales</taxon>
        <taxon>Streptomycetaceae</taxon>
        <taxon>Streptomyces</taxon>
    </lineage>
</organism>
<feature type="non-terminal residue" evidence="2">
    <location>
        <position position="1"/>
    </location>
</feature>
<comment type="caution">
    <text evidence="2">The sequence shown here is derived from an EMBL/GenBank/DDBJ whole genome shotgun (WGS) entry which is preliminary data.</text>
</comment>
<sequence length="167" mass="17954">VQVRGERALALAAHLDESGTVPVVFFSTDIDGGGELALDTYEGKIGELNGSLGRMGRTNYHRAVEEVVELHEKSGATGPALVIFQTDGAPSAVRLAKQALAEAARLPLFWQFVAFGEHDAKDFDFARRLSTDESAANVGFCHVGPAPRDVPDASFYRELLATWQPVG</sequence>
<protein>
    <submittedName>
        <fullName evidence="2">Toxic cation resistance protein</fullName>
    </submittedName>
</protein>
<dbReference type="SUPFAM" id="SSF53300">
    <property type="entry name" value="vWA-like"/>
    <property type="match status" value="1"/>
</dbReference>
<gene>
    <name evidence="2" type="ORF">DVH02_32500</name>
</gene>
<accession>A0A370AXR5</accession>
<dbReference type="Pfam" id="PF10138">
    <property type="entry name" value="vWA-TerF-like"/>
    <property type="match status" value="1"/>
</dbReference>
<evidence type="ECO:0000313" key="2">
    <source>
        <dbReference type="EMBL" id="RDG32423.1"/>
    </source>
</evidence>
<name>A0A370AXR5_9ACTN</name>
<evidence type="ECO:0000313" key="3">
    <source>
        <dbReference type="Proteomes" id="UP000253741"/>
    </source>
</evidence>
<feature type="domain" description="vWA found in TerF C terminus" evidence="1">
    <location>
        <begin position="6"/>
        <end position="162"/>
    </location>
</feature>
<reference evidence="2 3" key="1">
    <citation type="submission" date="2018-07" db="EMBL/GenBank/DDBJ databases">
        <title>Streptomyces species from bats.</title>
        <authorList>
            <person name="Dunlap C."/>
        </authorList>
    </citation>
    <scope>NUCLEOTIDE SEQUENCE [LARGE SCALE GENOMIC DNA]</scope>
    <source>
        <strain evidence="2 3">AC230</strain>
    </source>
</reference>
<dbReference type="InterPro" id="IPR019303">
    <property type="entry name" value="vWA_TerF_C"/>
</dbReference>